<dbReference type="GO" id="GO:0005262">
    <property type="term" value="F:calcium channel activity"/>
    <property type="evidence" value="ECO:0007669"/>
    <property type="project" value="UniProtKB-KW"/>
</dbReference>
<gene>
    <name evidence="22" type="primary">Pkd2l2</name>
</gene>
<dbReference type="Gene3D" id="1.10.287.70">
    <property type="match status" value="1"/>
</dbReference>
<dbReference type="InterPro" id="IPR046791">
    <property type="entry name" value="Polycystin_dom"/>
</dbReference>
<organism evidence="21 22">
    <name type="scientific">Dipodomys ordii</name>
    <name type="common">Ord's kangaroo rat</name>
    <dbReference type="NCBI Taxonomy" id="10020"/>
    <lineage>
        <taxon>Eukaryota</taxon>
        <taxon>Metazoa</taxon>
        <taxon>Chordata</taxon>
        <taxon>Craniata</taxon>
        <taxon>Vertebrata</taxon>
        <taxon>Euteleostomi</taxon>
        <taxon>Mammalia</taxon>
        <taxon>Eutheria</taxon>
        <taxon>Euarchontoglires</taxon>
        <taxon>Glires</taxon>
        <taxon>Rodentia</taxon>
        <taxon>Castorimorpha</taxon>
        <taxon>Heteromyidae</taxon>
        <taxon>Dipodomyinae</taxon>
        <taxon>Dipodomys</taxon>
    </lineage>
</organism>
<evidence type="ECO:0000256" key="12">
    <source>
        <dbReference type="ARBA" id="ARBA00063698"/>
    </source>
</evidence>
<evidence type="ECO:0000256" key="6">
    <source>
        <dbReference type="ARBA" id="ARBA00023054"/>
    </source>
</evidence>
<feature type="transmembrane region" description="Helical" evidence="18">
    <location>
        <begin position="277"/>
        <end position="297"/>
    </location>
</feature>
<feature type="domain" description="Polycystin" evidence="20">
    <location>
        <begin position="77"/>
        <end position="272"/>
    </location>
</feature>
<dbReference type="PANTHER" id="PTHR10877:SF47">
    <property type="entry name" value="POLYCYSTIN-2-LIKE PROTEIN 2"/>
    <property type="match status" value="1"/>
</dbReference>
<feature type="binding site" evidence="16">
    <location>
        <position position="580"/>
    </location>
    <ligand>
        <name>Ca(2+)</name>
        <dbReference type="ChEBI" id="CHEBI:29108"/>
        <label>2</label>
    </ligand>
</feature>
<dbReference type="GO" id="GO:0016020">
    <property type="term" value="C:membrane"/>
    <property type="evidence" value="ECO:0007669"/>
    <property type="project" value="UniProtKB-SubCell"/>
</dbReference>
<keyword evidence="10 16" id="KW-0407">Ion channel</keyword>
<dbReference type="InterPro" id="IPR013122">
    <property type="entry name" value="PKD1_2_channel"/>
</dbReference>
<keyword evidence="21" id="KW-1185">Reference proteome</keyword>
<dbReference type="FunFam" id="1.10.287.70:FF:000096">
    <property type="entry name" value="polycystic kidney disease 2-like 2 protein isoform X2"/>
    <property type="match status" value="1"/>
</dbReference>
<dbReference type="Pfam" id="PF08016">
    <property type="entry name" value="PKD_channel"/>
    <property type="match status" value="1"/>
</dbReference>
<evidence type="ECO:0000256" key="7">
    <source>
        <dbReference type="ARBA" id="ARBA00023065"/>
    </source>
</evidence>
<evidence type="ECO:0000256" key="13">
    <source>
        <dbReference type="ARBA" id="ARBA00069824"/>
    </source>
</evidence>
<dbReference type="PANTHER" id="PTHR10877">
    <property type="entry name" value="POLYCYSTIN FAMILY MEMBER"/>
    <property type="match status" value="1"/>
</dbReference>
<evidence type="ECO:0000313" key="22">
    <source>
        <dbReference type="RefSeq" id="XP_012875851.1"/>
    </source>
</evidence>
<dbReference type="InterPro" id="IPR003915">
    <property type="entry name" value="PKD_2"/>
</dbReference>
<feature type="transmembrane region" description="Helical" evidence="18">
    <location>
        <begin position="318"/>
        <end position="346"/>
    </location>
</feature>
<evidence type="ECO:0000256" key="16">
    <source>
        <dbReference type="PIRSR" id="PIRSR603915-1"/>
    </source>
</evidence>
<reference evidence="22" key="1">
    <citation type="submission" date="2025-08" db="UniProtKB">
        <authorList>
            <consortium name="RefSeq"/>
        </authorList>
    </citation>
    <scope>IDENTIFICATION</scope>
    <source>
        <tissue evidence="22">Kidney</tissue>
    </source>
</reference>
<evidence type="ECO:0000256" key="14">
    <source>
        <dbReference type="ARBA" id="ARBA00076868"/>
    </source>
</evidence>
<feature type="transmembrane region" description="Helical" evidence="18">
    <location>
        <begin position="230"/>
        <end position="252"/>
    </location>
</feature>
<feature type="binding site" evidence="16">
    <location>
        <position position="589"/>
    </location>
    <ligand>
        <name>Ca(2+)</name>
        <dbReference type="ChEBI" id="CHEBI:29108"/>
        <label>2</label>
    </ligand>
</feature>
<feature type="transmembrane region" description="Helical" evidence="18">
    <location>
        <begin position="366"/>
        <end position="387"/>
    </location>
</feature>
<keyword evidence="16" id="KW-0107">Calcium channel</keyword>
<evidence type="ECO:0000256" key="9">
    <source>
        <dbReference type="ARBA" id="ARBA00023180"/>
    </source>
</evidence>
<evidence type="ECO:0000256" key="4">
    <source>
        <dbReference type="ARBA" id="ARBA00022692"/>
    </source>
</evidence>
<name>A0A1S3FH75_DIPOR</name>
<dbReference type="OrthoDB" id="444119at2759"/>
<evidence type="ECO:0000256" key="10">
    <source>
        <dbReference type="ARBA" id="ARBA00023303"/>
    </source>
</evidence>
<comment type="similarity">
    <text evidence="2">Belongs to the polycystin family.</text>
</comment>
<sequence length="623" mass="74202">MAEASRWHRGGTSIHNLHYRKEVQITTTLQELLLYFIFLINLCILTFGMVNPHMYYLNKVMSSLFLDTYIPDDERTNFKSIRSITDFWKFMEGPLLDGLYWDSWYNNQKLYDLKNSSRIYYENILLGVPRVRQLKVRNNTCKIYSSFQSLMSECYDKYTSENEDLSDFGLRLDSEWKYSTSNTNSPWHWGFVGVYGNGGYIFTLSKSKSETKNKFIDLRLNSWITRGTRVIFIDFSLYNANVNLFCIIRLVAEFPATGGILTSWQLYSVKLLRYVSYYDYFIASCEITFCIFLFVFTTQELKKMKEFKTDYFKSIWNWLELLLLLLCFMAVSFYTYCNMQIFLLLGQLLKSTEKYPDFYFLAYWHIYYNNIIAITIFFAWIKIFKFISFNKTMSQLSSTLSRCMKDIVGFAIMFFIIFFAYAQLGFLVFGSQVDDFSTFQNSIFAQFRIVLGDFNFAGIQQANRILGPIYFITFIFFVFFVLLNMFLAIINDTYSEVKADYSIGRRPDFELGKMLKKSYQNALEKLKLRKSQKNEDKNIGDLAEQPRRENFDENEIQRAEQMKKWKERLEKKYYSTETQDDYQPVTQQEFRELFLYTVELEKELHYINSKLNGVMRKLSALQY</sequence>
<evidence type="ECO:0000256" key="15">
    <source>
        <dbReference type="ARBA" id="ARBA00080711"/>
    </source>
</evidence>
<dbReference type="FunCoup" id="A0A1S3FH75">
    <property type="interactions" value="119"/>
</dbReference>
<evidence type="ECO:0000256" key="17">
    <source>
        <dbReference type="PIRSR" id="PIRSR603915-2"/>
    </source>
</evidence>
<dbReference type="RefSeq" id="XP_012875851.1">
    <property type="nucleotide sequence ID" value="XM_013020397.1"/>
</dbReference>
<evidence type="ECO:0000256" key="2">
    <source>
        <dbReference type="ARBA" id="ARBA00007200"/>
    </source>
</evidence>
<keyword evidence="6" id="KW-0175">Coiled coil</keyword>
<keyword evidence="16" id="KW-0109">Calcium transport</keyword>
<evidence type="ECO:0000256" key="8">
    <source>
        <dbReference type="ARBA" id="ARBA00023136"/>
    </source>
</evidence>
<dbReference type="GeneID" id="105988709"/>
<keyword evidence="16" id="KW-0479">Metal-binding</keyword>
<dbReference type="GO" id="GO:0050982">
    <property type="term" value="P:detection of mechanical stimulus"/>
    <property type="evidence" value="ECO:0007669"/>
    <property type="project" value="TreeGrafter"/>
</dbReference>
<evidence type="ECO:0000256" key="3">
    <source>
        <dbReference type="ARBA" id="ARBA00022448"/>
    </source>
</evidence>
<dbReference type="Pfam" id="PF20519">
    <property type="entry name" value="Polycystin_dom"/>
    <property type="match status" value="1"/>
</dbReference>
<keyword evidence="4 18" id="KW-0812">Transmembrane</keyword>
<feature type="transmembrane region" description="Helical" evidence="18">
    <location>
        <begin position="469"/>
        <end position="490"/>
    </location>
</feature>
<feature type="domain" description="Polycystin cation channel PKD1/PKD2" evidence="19">
    <location>
        <begin position="273"/>
        <end position="497"/>
    </location>
</feature>
<keyword evidence="3" id="KW-0813">Transport</keyword>
<evidence type="ECO:0000256" key="5">
    <source>
        <dbReference type="ARBA" id="ARBA00022989"/>
    </source>
</evidence>
<dbReference type="STRING" id="10020.ENSDORP00000015721"/>
<dbReference type="Proteomes" id="UP000081671">
    <property type="component" value="Unplaced"/>
</dbReference>
<dbReference type="InterPro" id="IPR051223">
    <property type="entry name" value="Polycystin"/>
</dbReference>
<keyword evidence="16" id="KW-0106">Calcium</keyword>
<keyword evidence="9" id="KW-0325">Glycoprotein</keyword>
<evidence type="ECO:0000256" key="11">
    <source>
        <dbReference type="ARBA" id="ARBA00055572"/>
    </source>
</evidence>
<evidence type="ECO:0000259" key="20">
    <source>
        <dbReference type="Pfam" id="PF20519"/>
    </source>
</evidence>
<dbReference type="AlphaFoldDB" id="A0A1S3FH75"/>
<dbReference type="GO" id="GO:0005509">
    <property type="term" value="F:calcium ion binding"/>
    <property type="evidence" value="ECO:0007669"/>
    <property type="project" value="InterPro"/>
</dbReference>
<proteinExistence type="inferred from homology"/>
<evidence type="ECO:0000256" key="18">
    <source>
        <dbReference type="SAM" id="Phobius"/>
    </source>
</evidence>
<protein>
    <recommendedName>
        <fullName evidence="13">Polycystin-2-like protein 2</fullName>
    </recommendedName>
    <alternativeName>
        <fullName evidence="15">Polycystic kidney disease 2-like 2 protein</fullName>
    </alternativeName>
    <alternativeName>
        <fullName evidence="14">Polycystin-L2</fullName>
    </alternativeName>
</protein>
<accession>A0A1S3FH75</accession>
<dbReference type="InParanoid" id="A0A1S3FH75"/>
<keyword evidence="8 18" id="KW-0472">Membrane</keyword>
<feature type="disulfide bond" evidence="17">
    <location>
        <begin position="141"/>
        <end position="154"/>
    </location>
</feature>
<keyword evidence="7 16" id="KW-0406">Ion transport</keyword>
<comment type="function">
    <text evidence="11">Exhibits a lower single conductance but no spontaneous channel activity. May function as a regulator of calcium channels or a channel component involving Ca2(+) homeostasis.</text>
</comment>
<feature type="transmembrane region" description="Helical" evidence="18">
    <location>
        <begin position="407"/>
        <end position="429"/>
    </location>
</feature>
<evidence type="ECO:0000313" key="21">
    <source>
        <dbReference type="Proteomes" id="UP000081671"/>
    </source>
</evidence>
<dbReference type="PRINTS" id="PR01433">
    <property type="entry name" value="POLYCYSTIN2"/>
</dbReference>
<feature type="transmembrane region" description="Helical" evidence="18">
    <location>
        <begin position="32"/>
        <end position="51"/>
    </location>
</feature>
<comment type="subcellular location">
    <subcellularLocation>
        <location evidence="1">Membrane</location>
        <topology evidence="1">Multi-pass membrane protein</topology>
    </subcellularLocation>
</comment>
<dbReference type="CTD" id="27039"/>
<evidence type="ECO:0000259" key="19">
    <source>
        <dbReference type="Pfam" id="PF08016"/>
    </source>
</evidence>
<comment type="subunit">
    <text evidence="12">Interacts with TRPC1 and TRPC5.</text>
</comment>
<evidence type="ECO:0000256" key="1">
    <source>
        <dbReference type="ARBA" id="ARBA00004141"/>
    </source>
</evidence>
<keyword evidence="5 18" id="KW-1133">Transmembrane helix</keyword>